<evidence type="ECO:0000256" key="5">
    <source>
        <dbReference type="ARBA" id="ARBA00023136"/>
    </source>
</evidence>
<feature type="transmembrane region" description="Helical" evidence="6">
    <location>
        <begin position="51"/>
        <end position="70"/>
    </location>
</feature>
<evidence type="ECO:0000313" key="7">
    <source>
        <dbReference type="EMBL" id="EST49219.1"/>
    </source>
</evidence>
<feature type="transmembrane region" description="Helical" evidence="6">
    <location>
        <begin position="12"/>
        <end position="39"/>
    </location>
</feature>
<evidence type="ECO:0000313" key="9">
    <source>
        <dbReference type="Proteomes" id="UP000018208"/>
    </source>
</evidence>
<evidence type="ECO:0000256" key="6">
    <source>
        <dbReference type="SAM" id="Phobius"/>
    </source>
</evidence>
<dbReference type="PANTHER" id="PTHR42718:SF9">
    <property type="entry name" value="MAJOR FACILITATOR SUPERFAMILY MULTIDRUG TRANSPORTER MFSC"/>
    <property type="match status" value="1"/>
</dbReference>
<dbReference type="InterPro" id="IPR036259">
    <property type="entry name" value="MFS_trans_sf"/>
</dbReference>
<evidence type="ECO:0000256" key="3">
    <source>
        <dbReference type="ARBA" id="ARBA00022692"/>
    </source>
</evidence>
<sequence length="486" mass="54795">MYKLKPGATNPKFLIPYMGFIFCITFFDNISLLIALPLIQKDNDWTNSQAQWILTSFLVATTSCAIPLSRLGEKLGFVNIQLLYLSLTIVLDIGMFFTINFYGFLALRFLFGAVTAGLLGSKDILIRLLPNQENIQKSVFIMIQTGNYICLIGPAFAGFLVQYIPWKYTFIIGIFFSLSSIVCLIFIEQPPIIQKNVKFDFIGSLLLVIFVLCFCFVFSFCALFKTVYAVISLVLGCVFCTIFYFFEKRSENPILNFKFCKNPVSTITICCIIGFLILGCLNYVLTQFLYGKISQIGISGVQCGAQFLVIILMIFIPRLQKKILNRTIILFAFASYAVFNLLLLVGINNIFCFISFYILAFTSANIFIQILYPMALMSTPPMYISQVAAFPTFARTFGQSLAYSIFSMLLQVSKEGVIYCILICGVCGFVGFLLSIFRLGVGSYENGKKAFRQEQVRKLEIDTAYEGIHEVLEDIEEGCEDLLTTE</sequence>
<name>V6M726_9EUKA</name>
<evidence type="ECO:0000256" key="4">
    <source>
        <dbReference type="ARBA" id="ARBA00022989"/>
    </source>
</evidence>
<dbReference type="AlphaFoldDB" id="V6M726"/>
<feature type="transmembrane region" description="Helical" evidence="6">
    <location>
        <begin position="170"/>
        <end position="187"/>
    </location>
</feature>
<comment type="subcellular location">
    <subcellularLocation>
        <location evidence="1">Membrane</location>
        <topology evidence="1">Multi-pass membrane protein</topology>
    </subcellularLocation>
</comment>
<keyword evidence="4 6" id="KW-1133">Transmembrane helix</keyword>
<dbReference type="GO" id="GO:0022857">
    <property type="term" value="F:transmembrane transporter activity"/>
    <property type="evidence" value="ECO:0007669"/>
    <property type="project" value="InterPro"/>
</dbReference>
<dbReference type="InterPro" id="IPR011701">
    <property type="entry name" value="MFS"/>
</dbReference>
<reference evidence="8" key="2">
    <citation type="submission" date="2020-12" db="EMBL/GenBank/DDBJ databases">
        <title>New Spironucleus salmonicida genome in near-complete chromosomes.</title>
        <authorList>
            <person name="Xu F."/>
            <person name="Kurt Z."/>
            <person name="Jimenez-Gonzalez A."/>
            <person name="Astvaldsson A."/>
            <person name="Andersson J.O."/>
            <person name="Svard S.G."/>
        </authorList>
    </citation>
    <scope>NUCLEOTIDE SEQUENCE</scope>
    <source>
        <strain evidence="8">ATCC 50377</strain>
    </source>
</reference>
<dbReference type="VEuPathDB" id="GiardiaDB:SS50377_26750"/>
<evidence type="ECO:0000313" key="8">
    <source>
        <dbReference type="EMBL" id="KAH0570470.1"/>
    </source>
</evidence>
<feature type="transmembrane region" description="Helical" evidence="6">
    <location>
        <begin position="267"/>
        <end position="290"/>
    </location>
</feature>
<dbReference type="Gene3D" id="1.20.1250.20">
    <property type="entry name" value="MFS general substrate transporter like domains"/>
    <property type="match status" value="1"/>
</dbReference>
<feature type="transmembrane region" description="Helical" evidence="6">
    <location>
        <begin position="416"/>
        <end position="441"/>
    </location>
</feature>
<feature type="transmembrane region" description="Helical" evidence="6">
    <location>
        <begin position="82"/>
        <end position="103"/>
    </location>
</feature>
<feature type="transmembrane region" description="Helical" evidence="6">
    <location>
        <begin position="353"/>
        <end position="375"/>
    </location>
</feature>
<dbReference type="SUPFAM" id="SSF103473">
    <property type="entry name" value="MFS general substrate transporter"/>
    <property type="match status" value="1"/>
</dbReference>
<reference evidence="7 8" key="1">
    <citation type="journal article" date="2014" name="PLoS Genet.">
        <title>The Genome of Spironucleus salmonicida Highlights a Fish Pathogen Adapted to Fluctuating Environments.</title>
        <authorList>
            <person name="Xu F."/>
            <person name="Jerlstrom-Hultqvist J."/>
            <person name="Einarsson E."/>
            <person name="Astvaldsson A."/>
            <person name="Svard S.G."/>
            <person name="Andersson J.O."/>
        </authorList>
    </citation>
    <scope>NUCLEOTIDE SEQUENCE</scope>
    <source>
        <strain evidence="8">ATCC 50377</strain>
    </source>
</reference>
<dbReference type="EMBL" id="KI545953">
    <property type="protein sequence ID" value="EST49219.1"/>
    <property type="molecule type" value="Genomic_DNA"/>
</dbReference>
<feature type="transmembrane region" description="Helical" evidence="6">
    <location>
        <begin position="328"/>
        <end position="347"/>
    </location>
</feature>
<gene>
    <name evidence="7" type="ORF">SS50377_10438</name>
    <name evidence="8" type="ORF">SS50377_26750</name>
</gene>
<feature type="transmembrane region" description="Helical" evidence="6">
    <location>
        <begin position="141"/>
        <end position="164"/>
    </location>
</feature>
<feature type="transmembrane region" description="Helical" evidence="6">
    <location>
        <begin position="296"/>
        <end position="316"/>
    </location>
</feature>
<dbReference type="EMBL" id="AUWU02000007">
    <property type="protein sequence ID" value="KAH0570470.1"/>
    <property type="molecule type" value="Genomic_DNA"/>
</dbReference>
<keyword evidence="3 6" id="KW-0812">Transmembrane</keyword>
<keyword evidence="5 6" id="KW-0472">Membrane</keyword>
<dbReference type="Pfam" id="PF07690">
    <property type="entry name" value="MFS_1"/>
    <property type="match status" value="1"/>
</dbReference>
<dbReference type="PANTHER" id="PTHR42718">
    <property type="entry name" value="MAJOR FACILITATOR SUPERFAMILY MULTIDRUG TRANSPORTER MFSC"/>
    <property type="match status" value="1"/>
</dbReference>
<protein>
    <submittedName>
        <fullName evidence="7">Major facilitator superfamily protein</fullName>
    </submittedName>
</protein>
<dbReference type="Proteomes" id="UP000018208">
    <property type="component" value="Unassembled WGS sequence"/>
</dbReference>
<dbReference type="GO" id="GO:0016020">
    <property type="term" value="C:membrane"/>
    <property type="evidence" value="ECO:0007669"/>
    <property type="project" value="UniProtKB-SubCell"/>
</dbReference>
<keyword evidence="9" id="KW-1185">Reference proteome</keyword>
<keyword evidence="2" id="KW-0813">Transport</keyword>
<evidence type="ECO:0000256" key="1">
    <source>
        <dbReference type="ARBA" id="ARBA00004141"/>
    </source>
</evidence>
<evidence type="ECO:0000256" key="2">
    <source>
        <dbReference type="ARBA" id="ARBA00022448"/>
    </source>
</evidence>
<feature type="transmembrane region" description="Helical" evidence="6">
    <location>
        <begin position="109"/>
        <end position="129"/>
    </location>
</feature>
<feature type="transmembrane region" description="Helical" evidence="6">
    <location>
        <begin position="226"/>
        <end position="246"/>
    </location>
</feature>
<feature type="transmembrane region" description="Helical" evidence="6">
    <location>
        <begin position="199"/>
        <end position="220"/>
    </location>
</feature>
<accession>V6M726</accession>
<organism evidence="7">
    <name type="scientific">Spironucleus salmonicida</name>
    <dbReference type="NCBI Taxonomy" id="348837"/>
    <lineage>
        <taxon>Eukaryota</taxon>
        <taxon>Metamonada</taxon>
        <taxon>Diplomonadida</taxon>
        <taxon>Hexamitidae</taxon>
        <taxon>Hexamitinae</taxon>
        <taxon>Spironucleus</taxon>
    </lineage>
</organism>
<proteinExistence type="predicted"/>